<organism evidence="12 13">
    <name type="scientific">Verruconis gallopava</name>
    <dbReference type="NCBI Taxonomy" id="253628"/>
    <lineage>
        <taxon>Eukaryota</taxon>
        <taxon>Fungi</taxon>
        <taxon>Dikarya</taxon>
        <taxon>Ascomycota</taxon>
        <taxon>Pezizomycotina</taxon>
        <taxon>Dothideomycetes</taxon>
        <taxon>Pleosporomycetidae</taxon>
        <taxon>Venturiales</taxon>
        <taxon>Sympoventuriaceae</taxon>
        <taxon>Verruconis</taxon>
    </lineage>
</organism>
<dbReference type="AlphaFoldDB" id="A0A0D1YYI4"/>
<dbReference type="FunCoup" id="A0A0D1YYI4">
    <property type="interactions" value="1236"/>
</dbReference>
<dbReference type="STRING" id="253628.A0A0D1YYI4"/>
<dbReference type="SUPFAM" id="SSF50978">
    <property type="entry name" value="WD40 repeat-like"/>
    <property type="match status" value="1"/>
</dbReference>
<dbReference type="InterPro" id="IPR020472">
    <property type="entry name" value="WD40_PAC1"/>
</dbReference>
<dbReference type="PRINTS" id="PR00320">
    <property type="entry name" value="GPROTEINBRPT"/>
</dbReference>
<evidence type="ECO:0000256" key="10">
    <source>
        <dbReference type="SAM" id="MobiDB-lite"/>
    </source>
</evidence>
<dbReference type="OrthoDB" id="10249065at2759"/>
<proteinExistence type="inferred from homology"/>
<feature type="repeat" description="WD" evidence="9">
    <location>
        <begin position="321"/>
        <end position="362"/>
    </location>
</feature>
<feature type="domain" description="Sof1-like protein" evidence="11">
    <location>
        <begin position="354"/>
        <end position="440"/>
    </location>
</feature>
<gene>
    <name evidence="12" type="ORF">PV09_03623</name>
</gene>
<dbReference type="GO" id="GO:0000462">
    <property type="term" value="P:maturation of SSU-rRNA from tricistronic rRNA transcript (SSU-rRNA, 5.8S rRNA, LSU-rRNA)"/>
    <property type="evidence" value="ECO:0007669"/>
    <property type="project" value="TreeGrafter"/>
</dbReference>
<dbReference type="VEuPathDB" id="FungiDB:PV09_03623"/>
<protein>
    <recommendedName>
        <fullName evidence="3">DDB1- and CUL4-associated factor 13</fullName>
    </recommendedName>
    <alternativeName>
        <fullName evidence="8">WD repeat and SOF domain-containing protein 1</fullName>
    </alternativeName>
</protein>
<dbReference type="PROSITE" id="PS50294">
    <property type="entry name" value="WD_REPEATS_REGION"/>
    <property type="match status" value="3"/>
</dbReference>
<evidence type="ECO:0000256" key="1">
    <source>
        <dbReference type="ARBA" id="ARBA00004604"/>
    </source>
</evidence>
<evidence type="ECO:0000313" key="13">
    <source>
        <dbReference type="Proteomes" id="UP000053259"/>
    </source>
</evidence>
<keyword evidence="4 9" id="KW-0853">WD repeat</keyword>
<feature type="repeat" description="WD" evidence="9">
    <location>
        <begin position="278"/>
        <end position="310"/>
    </location>
</feature>
<keyword evidence="5" id="KW-0677">Repeat</keyword>
<evidence type="ECO:0000256" key="9">
    <source>
        <dbReference type="PROSITE-ProRule" id="PRU00221"/>
    </source>
</evidence>
<evidence type="ECO:0000256" key="5">
    <source>
        <dbReference type="ARBA" id="ARBA00022737"/>
    </source>
</evidence>
<dbReference type="FunFam" id="2.130.10.10:FF:000743">
    <property type="entry name" value="U3 small nucleolar RNA associated protein"/>
    <property type="match status" value="1"/>
</dbReference>
<dbReference type="InterPro" id="IPR051733">
    <property type="entry name" value="WD_repeat_DCAF13/WDSOF1"/>
</dbReference>
<dbReference type="GO" id="GO:0016567">
    <property type="term" value="P:protein ubiquitination"/>
    <property type="evidence" value="ECO:0007669"/>
    <property type="project" value="UniProtKB-UniPathway"/>
</dbReference>
<dbReference type="UniPathway" id="UPA00143"/>
<feature type="repeat" description="WD" evidence="9">
    <location>
        <begin position="60"/>
        <end position="102"/>
    </location>
</feature>
<evidence type="ECO:0000256" key="7">
    <source>
        <dbReference type="ARBA" id="ARBA00023274"/>
    </source>
</evidence>
<dbReference type="Pfam" id="PF04158">
    <property type="entry name" value="Sof1"/>
    <property type="match status" value="1"/>
</dbReference>
<name>A0A0D1YYI4_9PEZI</name>
<reference evidence="12 13" key="1">
    <citation type="submission" date="2015-01" db="EMBL/GenBank/DDBJ databases">
        <title>The Genome Sequence of Ochroconis gallopava CBS43764.</title>
        <authorList>
            <consortium name="The Broad Institute Genomics Platform"/>
            <person name="Cuomo C."/>
            <person name="de Hoog S."/>
            <person name="Gorbushina A."/>
            <person name="Stielow B."/>
            <person name="Teixiera M."/>
            <person name="Abouelleil A."/>
            <person name="Chapman S.B."/>
            <person name="Priest M."/>
            <person name="Young S.K."/>
            <person name="Wortman J."/>
            <person name="Nusbaum C."/>
            <person name="Birren B."/>
        </authorList>
    </citation>
    <scope>NUCLEOTIDE SEQUENCE [LARGE SCALE GENOMIC DNA]</scope>
    <source>
        <strain evidence="12 13">CBS 43764</strain>
    </source>
</reference>
<evidence type="ECO:0000259" key="11">
    <source>
        <dbReference type="Pfam" id="PF04158"/>
    </source>
</evidence>
<dbReference type="Gene3D" id="2.130.10.10">
    <property type="entry name" value="YVTN repeat-like/Quinoprotein amine dehydrogenase"/>
    <property type="match status" value="3"/>
</dbReference>
<keyword evidence="13" id="KW-1185">Reference proteome</keyword>
<dbReference type="FunFam" id="2.130.10.10:FF:000657">
    <property type="entry name" value="U3 small nucleolar RNA associated protein"/>
    <property type="match status" value="1"/>
</dbReference>
<dbReference type="SMART" id="SM00320">
    <property type="entry name" value="WD40"/>
    <property type="match status" value="7"/>
</dbReference>
<comment type="similarity">
    <text evidence="2">Belongs to the WD repeat DCAF13/WDSOF1 family.</text>
</comment>
<dbReference type="InterPro" id="IPR015943">
    <property type="entry name" value="WD40/YVTN_repeat-like_dom_sf"/>
</dbReference>
<evidence type="ECO:0000256" key="8">
    <source>
        <dbReference type="ARBA" id="ARBA00032239"/>
    </source>
</evidence>
<dbReference type="GO" id="GO:0032040">
    <property type="term" value="C:small-subunit processome"/>
    <property type="evidence" value="ECO:0007669"/>
    <property type="project" value="TreeGrafter"/>
</dbReference>
<dbReference type="Proteomes" id="UP000053259">
    <property type="component" value="Unassembled WGS sequence"/>
</dbReference>
<feature type="compositionally biased region" description="Basic and acidic residues" evidence="10">
    <location>
        <begin position="417"/>
        <end position="439"/>
    </location>
</feature>
<dbReference type="InterPro" id="IPR001680">
    <property type="entry name" value="WD40_rpt"/>
</dbReference>
<dbReference type="InParanoid" id="A0A0D1YYI4"/>
<dbReference type="RefSeq" id="XP_016215636.1">
    <property type="nucleotide sequence ID" value="XM_016356843.1"/>
</dbReference>
<sequence>MKIKALERSASSIQAPGSNVIRQPKNLTLHPFERAREYTRALNATKLERMFAQPLLGDLGRGHVDGVYKIANDPVALQRLASGSGDGVVKVWNLEDREEVWHAPAHRNMVKGLCWNHDQKLLSCGTDQTIKMFDPYTGDKTSSPIATWLGKETYTSISHHRTDTSFAVSSSSGIGIYDSTRPSAPPSVKLQWPTSTDTITAVSFNQTETSILNSCASDRSIVLYDLRTGGPISKATLTLACNSLAWNPMEAMNFAAASEDHNVYIFDMRNMKRALNVLKDHVAAVMDVCWSPTGQELVTASYDRSIRLWNRDRGHSRDIYHTKRMQRVFSCVWTPDNNYVLSGSDDGNIRLWRAQASQRQGVKSFAERQKLEYDEALKKRYGHMPEIRRIARHRHLPKVVKKAAGIKREELAAIKRREENVRKHTKKGETKRRSEREKMILSIEE</sequence>
<evidence type="ECO:0000256" key="3">
    <source>
        <dbReference type="ARBA" id="ARBA00021762"/>
    </source>
</evidence>
<comment type="subcellular location">
    <subcellularLocation>
        <location evidence="1">Nucleus</location>
        <location evidence="1">Nucleolus</location>
    </subcellularLocation>
</comment>
<feature type="region of interest" description="Disordered" evidence="10">
    <location>
        <begin position="417"/>
        <end position="445"/>
    </location>
</feature>
<dbReference type="PROSITE" id="PS50082">
    <property type="entry name" value="WD_REPEATS_2"/>
    <property type="match status" value="3"/>
</dbReference>
<evidence type="ECO:0000256" key="6">
    <source>
        <dbReference type="ARBA" id="ARBA00023242"/>
    </source>
</evidence>
<evidence type="ECO:0000256" key="4">
    <source>
        <dbReference type="ARBA" id="ARBA00022574"/>
    </source>
</evidence>
<evidence type="ECO:0000313" key="12">
    <source>
        <dbReference type="EMBL" id="KIW05767.1"/>
    </source>
</evidence>
<keyword evidence="6" id="KW-0539">Nucleus</keyword>
<dbReference type="EMBL" id="KN847537">
    <property type="protein sequence ID" value="KIW05767.1"/>
    <property type="molecule type" value="Genomic_DNA"/>
</dbReference>
<dbReference type="Pfam" id="PF00400">
    <property type="entry name" value="WD40"/>
    <property type="match status" value="5"/>
</dbReference>
<dbReference type="InterPro" id="IPR019775">
    <property type="entry name" value="WD40_repeat_CS"/>
</dbReference>
<dbReference type="CDD" id="cd00200">
    <property type="entry name" value="WD40"/>
    <property type="match status" value="1"/>
</dbReference>
<dbReference type="PROSITE" id="PS00678">
    <property type="entry name" value="WD_REPEATS_1"/>
    <property type="match status" value="1"/>
</dbReference>
<keyword evidence="7" id="KW-0687">Ribonucleoprotein</keyword>
<dbReference type="InterPro" id="IPR007287">
    <property type="entry name" value="Sof1"/>
</dbReference>
<accession>A0A0D1YYI4</accession>
<dbReference type="HOGENOM" id="CLU_033999_0_0_1"/>
<dbReference type="PANTHER" id="PTHR22851:SF0">
    <property type="entry name" value="DDB1- AND CUL4-ASSOCIATED FACTOR 13"/>
    <property type="match status" value="1"/>
</dbReference>
<dbReference type="InterPro" id="IPR036322">
    <property type="entry name" value="WD40_repeat_dom_sf"/>
</dbReference>
<evidence type="ECO:0000256" key="2">
    <source>
        <dbReference type="ARBA" id="ARBA00005649"/>
    </source>
</evidence>
<dbReference type="PANTHER" id="PTHR22851">
    <property type="entry name" value="U3 SMALL NUCLEOLAR RNA U3 SNORNA ASSOCIATED PROTEIN"/>
    <property type="match status" value="1"/>
</dbReference>
<dbReference type="GeneID" id="27311596"/>